<evidence type="ECO:0000259" key="4">
    <source>
        <dbReference type="PROSITE" id="PS50893"/>
    </source>
</evidence>
<gene>
    <name evidence="5" type="ORF">JKP34_14035</name>
</gene>
<keyword evidence="1" id="KW-0813">Transport</keyword>
<dbReference type="EMBL" id="JAERQG010000003">
    <property type="protein sequence ID" value="MBL0766381.1"/>
    <property type="molecule type" value="Genomic_DNA"/>
</dbReference>
<dbReference type="Gene3D" id="3.40.50.300">
    <property type="entry name" value="P-loop containing nucleotide triphosphate hydrolases"/>
    <property type="match status" value="1"/>
</dbReference>
<dbReference type="InterPro" id="IPR050763">
    <property type="entry name" value="ABC_transporter_ATP-binding"/>
</dbReference>
<dbReference type="InterPro" id="IPR003439">
    <property type="entry name" value="ABC_transporter-like_ATP-bd"/>
</dbReference>
<accession>A0A937AGK9</accession>
<dbReference type="Proteomes" id="UP000642920">
    <property type="component" value="Unassembled WGS sequence"/>
</dbReference>
<keyword evidence="2" id="KW-0547">Nucleotide-binding</keyword>
<keyword evidence="3 5" id="KW-0067">ATP-binding</keyword>
<name>A0A937AGK9_9BACT</name>
<dbReference type="PANTHER" id="PTHR42711">
    <property type="entry name" value="ABC TRANSPORTER ATP-BINDING PROTEIN"/>
    <property type="match status" value="1"/>
</dbReference>
<dbReference type="InterPro" id="IPR003593">
    <property type="entry name" value="AAA+_ATPase"/>
</dbReference>
<evidence type="ECO:0000313" key="5">
    <source>
        <dbReference type="EMBL" id="MBL0766381.1"/>
    </source>
</evidence>
<protein>
    <submittedName>
        <fullName evidence="5">ABC transporter ATP-binding protein</fullName>
    </submittedName>
</protein>
<proteinExistence type="predicted"/>
<dbReference type="RefSeq" id="WP_201922740.1">
    <property type="nucleotide sequence ID" value="NZ_JAERQG010000003.1"/>
</dbReference>
<dbReference type="Pfam" id="PF00005">
    <property type="entry name" value="ABC_tran"/>
    <property type="match status" value="1"/>
</dbReference>
<dbReference type="InterPro" id="IPR027417">
    <property type="entry name" value="P-loop_NTPase"/>
</dbReference>
<dbReference type="PROSITE" id="PS00211">
    <property type="entry name" value="ABC_TRANSPORTER_1"/>
    <property type="match status" value="1"/>
</dbReference>
<sequence>MIKVENLVYTYPSNEAPTLKGLNFEIKNGEVFGFLGPSGSGKSTAQKVLYKILTGFSGKVEVAGKDLTKWDNSYFEKIGVGFELPNHYMKLTGKENLELFASFYPSGKSRSVESLFEMVDLSDAMNKTVESYSKGMKMRLNFIRAIQHDPDILFFDEPTSGLDPVNAHKIKEHILSLKEAGKTIFVTTHSMETADHICDRVAFIVEGQLVATDTPQNLKHQYGREAVNVELGNGQSQEFPLAQIGDNREFLNFIKEREVKRMETLDATLEEVFIEVTGKSLKG</sequence>
<dbReference type="PANTHER" id="PTHR42711:SF18">
    <property type="entry name" value="ABC TRANSPORTER, ATP-BINDING PROTEIN"/>
    <property type="match status" value="1"/>
</dbReference>
<dbReference type="InterPro" id="IPR017871">
    <property type="entry name" value="ABC_transporter-like_CS"/>
</dbReference>
<feature type="domain" description="ABC transporter" evidence="4">
    <location>
        <begin position="2"/>
        <end position="231"/>
    </location>
</feature>
<dbReference type="AlphaFoldDB" id="A0A937AGK9"/>
<dbReference type="SUPFAM" id="SSF52540">
    <property type="entry name" value="P-loop containing nucleoside triphosphate hydrolases"/>
    <property type="match status" value="1"/>
</dbReference>
<evidence type="ECO:0000256" key="1">
    <source>
        <dbReference type="ARBA" id="ARBA00022448"/>
    </source>
</evidence>
<dbReference type="GO" id="GO:0005524">
    <property type="term" value="F:ATP binding"/>
    <property type="evidence" value="ECO:0007669"/>
    <property type="project" value="UniProtKB-KW"/>
</dbReference>
<comment type="caution">
    <text evidence="5">The sequence shown here is derived from an EMBL/GenBank/DDBJ whole genome shotgun (WGS) entry which is preliminary data.</text>
</comment>
<dbReference type="SMART" id="SM00382">
    <property type="entry name" value="AAA"/>
    <property type="match status" value="1"/>
</dbReference>
<keyword evidence="6" id="KW-1185">Reference proteome</keyword>
<dbReference type="PROSITE" id="PS50893">
    <property type="entry name" value="ABC_TRANSPORTER_2"/>
    <property type="match status" value="1"/>
</dbReference>
<evidence type="ECO:0000256" key="3">
    <source>
        <dbReference type="ARBA" id="ARBA00022840"/>
    </source>
</evidence>
<dbReference type="GO" id="GO:0016887">
    <property type="term" value="F:ATP hydrolysis activity"/>
    <property type="evidence" value="ECO:0007669"/>
    <property type="project" value="InterPro"/>
</dbReference>
<evidence type="ECO:0000313" key="6">
    <source>
        <dbReference type="Proteomes" id="UP000642920"/>
    </source>
</evidence>
<reference evidence="5" key="1">
    <citation type="submission" date="2021-01" db="EMBL/GenBank/DDBJ databases">
        <title>Marivirga sp. nov., isolated from intertidal surface sediments.</title>
        <authorList>
            <person name="Zhang M."/>
        </authorList>
    </citation>
    <scope>NUCLEOTIDE SEQUENCE</scope>
    <source>
        <strain evidence="5">SM1354</strain>
    </source>
</reference>
<evidence type="ECO:0000256" key="2">
    <source>
        <dbReference type="ARBA" id="ARBA00022741"/>
    </source>
</evidence>
<organism evidence="5 6">
    <name type="scientific">Marivirga atlantica</name>
    <dbReference type="NCBI Taxonomy" id="1548457"/>
    <lineage>
        <taxon>Bacteria</taxon>
        <taxon>Pseudomonadati</taxon>
        <taxon>Bacteroidota</taxon>
        <taxon>Cytophagia</taxon>
        <taxon>Cytophagales</taxon>
        <taxon>Marivirgaceae</taxon>
        <taxon>Marivirga</taxon>
    </lineage>
</organism>